<dbReference type="NCBIfam" id="TIGR00004">
    <property type="entry name" value="Rid family detoxifying hydrolase"/>
    <property type="match status" value="1"/>
</dbReference>
<evidence type="ECO:0000256" key="1">
    <source>
        <dbReference type="ARBA" id="ARBA00010552"/>
    </source>
</evidence>
<reference evidence="2" key="1">
    <citation type="submission" date="2020-10" db="EMBL/GenBank/DDBJ databases">
        <authorList>
            <person name="Gilroy R."/>
        </authorList>
    </citation>
    <scope>NUCLEOTIDE SEQUENCE</scope>
    <source>
        <strain evidence="2">G3-3990</strain>
    </source>
</reference>
<dbReference type="EMBL" id="JADIMG010000068">
    <property type="protein sequence ID" value="MBO8460045.1"/>
    <property type="molecule type" value="Genomic_DNA"/>
</dbReference>
<name>A0A9D9HU88_9BACT</name>
<dbReference type="InterPro" id="IPR006056">
    <property type="entry name" value="RidA"/>
</dbReference>
<organism evidence="2 3">
    <name type="scientific">Candidatus Gallipaludibacter merdavium</name>
    <dbReference type="NCBI Taxonomy" id="2840839"/>
    <lineage>
        <taxon>Bacteria</taxon>
        <taxon>Pseudomonadati</taxon>
        <taxon>Bacteroidota</taxon>
        <taxon>Bacteroidia</taxon>
        <taxon>Bacteroidales</taxon>
        <taxon>Candidatus Gallipaludibacter</taxon>
    </lineage>
</organism>
<protein>
    <submittedName>
        <fullName evidence="2">RidA family protein</fullName>
    </submittedName>
</protein>
<sequence length="129" mass="13862">MKKIIMTTNAPAAIGPYSQAVEVEGTLYISGQLPVNPATGKIEATTVAAQTRQSLKNIGAVLAAAGYTYDDVVKSTVYLADMSYFAEMNEVYKTVYTQDFPARSAFAVKELPMGALVEIETIAVKTDLE</sequence>
<dbReference type="GO" id="GO:0005829">
    <property type="term" value="C:cytosol"/>
    <property type="evidence" value="ECO:0007669"/>
    <property type="project" value="TreeGrafter"/>
</dbReference>
<gene>
    <name evidence="2" type="ORF">IAA73_06925</name>
</gene>
<dbReference type="InterPro" id="IPR019897">
    <property type="entry name" value="RidA_CS"/>
</dbReference>
<dbReference type="PANTHER" id="PTHR11803:SF59">
    <property type="entry name" value="ENDORIBONUCLEASE"/>
    <property type="match status" value="1"/>
</dbReference>
<dbReference type="SUPFAM" id="SSF55298">
    <property type="entry name" value="YjgF-like"/>
    <property type="match status" value="1"/>
</dbReference>
<evidence type="ECO:0000313" key="3">
    <source>
        <dbReference type="Proteomes" id="UP000823641"/>
    </source>
</evidence>
<evidence type="ECO:0000313" key="2">
    <source>
        <dbReference type="EMBL" id="MBO8460045.1"/>
    </source>
</evidence>
<dbReference type="InterPro" id="IPR035959">
    <property type="entry name" value="RutC-like_sf"/>
</dbReference>
<dbReference type="Proteomes" id="UP000823641">
    <property type="component" value="Unassembled WGS sequence"/>
</dbReference>
<dbReference type="CDD" id="cd00448">
    <property type="entry name" value="YjgF_YER057c_UK114_family"/>
    <property type="match status" value="1"/>
</dbReference>
<dbReference type="InterPro" id="IPR006175">
    <property type="entry name" value="YjgF/YER057c/UK114"/>
</dbReference>
<dbReference type="GO" id="GO:0019239">
    <property type="term" value="F:deaminase activity"/>
    <property type="evidence" value="ECO:0007669"/>
    <property type="project" value="TreeGrafter"/>
</dbReference>
<accession>A0A9D9HU88</accession>
<comment type="caution">
    <text evidence="2">The sequence shown here is derived from an EMBL/GenBank/DDBJ whole genome shotgun (WGS) entry which is preliminary data.</text>
</comment>
<proteinExistence type="inferred from homology"/>
<dbReference type="AlphaFoldDB" id="A0A9D9HU88"/>
<comment type="similarity">
    <text evidence="1">Belongs to the RutC family.</text>
</comment>
<dbReference type="Pfam" id="PF01042">
    <property type="entry name" value="Ribonuc_L-PSP"/>
    <property type="match status" value="1"/>
</dbReference>
<dbReference type="FunFam" id="3.30.1330.40:FF:000001">
    <property type="entry name" value="L-PSP family endoribonuclease"/>
    <property type="match status" value="1"/>
</dbReference>
<dbReference type="Gene3D" id="3.30.1330.40">
    <property type="entry name" value="RutC-like"/>
    <property type="match status" value="1"/>
</dbReference>
<reference evidence="2" key="2">
    <citation type="journal article" date="2021" name="PeerJ">
        <title>Extensive microbial diversity within the chicken gut microbiome revealed by metagenomics and culture.</title>
        <authorList>
            <person name="Gilroy R."/>
            <person name="Ravi A."/>
            <person name="Getino M."/>
            <person name="Pursley I."/>
            <person name="Horton D.L."/>
            <person name="Alikhan N.F."/>
            <person name="Baker D."/>
            <person name="Gharbi K."/>
            <person name="Hall N."/>
            <person name="Watson M."/>
            <person name="Adriaenssens E.M."/>
            <person name="Foster-Nyarko E."/>
            <person name="Jarju S."/>
            <person name="Secka A."/>
            <person name="Antonio M."/>
            <person name="Oren A."/>
            <person name="Chaudhuri R.R."/>
            <person name="La Ragione R."/>
            <person name="Hildebrand F."/>
            <person name="Pallen M.J."/>
        </authorList>
    </citation>
    <scope>NUCLEOTIDE SEQUENCE</scope>
    <source>
        <strain evidence="2">G3-3990</strain>
    </source>
</reference>
<dbReference type="PANTHER" id="PTHR11803">
    <property type="entry name" value="2-IMINOBUTANOATE/2-IMINOPROPANOATE DEAMINASE RIDA"/>
    <property type="match status" value="1"/>
</dbReference>
<dbReference type="PROSITE" id="PS01094">
    <property type="entry name" value="UPF0076"/>
    <property type="match status" value="1"/>
</dbReference>